<dbReference type="AlphaFoldDB" id="A0AAW9ISB1"/>
<dbReference type="RefSeq" id="WP_409193831.1">
    <property type="nucleotide sequence ID" value="NZ_WNVM01001010.1"/>
</dbReference>
<organism evidence="1 2">
    <name type="scientific">Clostridium perfringens</name>
    <dbReference type="NCBI Taxonomy" id="1502"/>
    <lineage>
        <taxon>Bacteria</taxon>
        <taxon>Bacillati</taxon>
        <taxon>Bacillota</taxon>
        <taxon>Clostridia</taxon>
        <taxon>Eubacteriales</taxon>
        <taxon>Clostridiaceae</taxon>
        <taxon>Clostridium</taxon>
    </lineage>
</organism>
<protein>
    <submittedName>
        <fullName evidence="1">YncE family protein</fullName>
    </submittedName>
</protein>
<feature type="non-terminal residue" evidence="1">
    <location>
        <position position="102"/>
    </location>
</feature>
<dbReference type="InterPro" id="IPR015943">
    <property type="entry name" value="WD40/YVTN_repeat-like_dom_sf"/>
</dbReference>
<proteinExistence type="predicted"/>
<dbReference type="NCBIfam" id="TIGR02276">
    <property type="entry name" value="beta_rpt_yvtn"/>
    <property type="match status" value="1"/>
</dbReference>
<evidence type="ECO:0000313" key="1">
    <source>
        <dbReference type="EMBL" id="MDZ5010975.1"/>
    </source>
</evidence>
<dbReference type="Proteomes" id="UP001292368">
    <property type="component" value="Unassembled WGS sequence"/>
</dbReference>
<dbReference type="Gene3D" id="2.130.10.10">
    <property type="entry name" value="YVTN repeat-like/Quinoprotein amine dehydrogenase"/>
    <property type="match status" value="1"/>
</dbReference>
<dbReference type="SUPFAM" id="SSF51004">
    <property type="entry name" value="C-terminal (heme d1) domain of cytochrome cd1-nitrite reductase"/>
    <property type="match status" value="1"/>
</dbReference>
<evidence type="ECO:0000313" key="2">
    <source>
        <dbReference type="Proteomes" id="UP001292368"/>
    </source>
</evidence>
<reference evidence="1" key="1">
    <citation type="submission" date="2019-11" db="EMBL/GenBank/DDBJ databases">
        <title>Characterization of Clostridium perfringens isolates from swine manure treated agricultural soils.</title>
        <authorList>
            <person name="Wushke S.T."/>
        </authorList>
    </citation>
    <scope>NUCLEOTIDE SEQUENCE</scope>
    <source>
        <strain evidence="1">V2</strain>
    </source>
</reference>
<sequence>MKSLIICNTGSDSISKLSIENFLSEEIFLTTGERPLGPSGICINENIAYTANSYSNSISIINMDTLKEKNSIYIGALPNDLVRYKDYLYIICSESNTIIIYD</sequence>
<dbReference type="InterPro" id="IPR011964">
    <property type="entry name" value="YVTN_b-propeller_repeat"/>
</dbReference>
<dbReference type="InterPro" id="IPR011048">
    <property type="entry name" value="Haem_d1_sf"/>
</dbReference>
<accession>A0AAW9ISB1</accession>
<dbReference type="EMBL" id="WNVM01001010">
    <property type="protein sequence ID" value="MDZ5010975.1"/>
    <property type="molecule type" value="Genomic_DNA"/>
</dbReference>
<comment type="caution">
    <text evidence="1">The sequence shown here is derived from an EMBL/GenBank/DDBJ whole genome shotgun (WGS) entry which is preliminary data.</text>
</comment>
<name>A0AAW9ISB1_CLOPF</name>
<gene>
    <name evidence="1" type="ORF">GNF77_19175</name>
</gene>